<feature type="domain" description="Amine oxidase" evidence="6">
    <location>
        <begin position="38"/>
        <end position="523"/>
    </location>
</feature>
<dbReference type="SUPFAM" id="SSF51905">
    <property type="entry name" value="FAD/NAD(P)-binding domain"/>
    <property type="match status" value="1"/>
</dbReference>
<evidence type="ECO:0000256" key="2">
    <source>
        <dbReference type="ARBA" id="ARBA00022729"/>
    </source>
</evidence>
<dbReference type="PANTHER" id="PTHR46091">
    <property type="entry name" value="BLR7054 PROTEIN"/>
    <property type="match status" value="1"/>
</dbReference>
<keyword evidence="2" id="KW-0732">Signal</keyword>
<keyword evidence="5" id="KW-0520">NAD</keyword>
<dbReference type="AlphaFoldDB" id="A0A450UG94"/>
<dbReference type="PANTHER" id="PTHR46091:SF3">
    <property type="entry name" value="AMINE OXIDASE DOMAIN-CONTAINING PROTEIN"/>
    <property type="match status" value="1"/>
</dbReference>
<evidence type="ECO:0000256" key="1">
    <source>
        <dbReference type="ARBA" id="ARBA00022630"/>
    </source>
</evidence>
<dbReference type="Gene3D" id="3.50.50.60">
    <property type="entry name" value="FAD/NAD(P)-binding domain"/>
    <property type="match status" value="2"/>
</dbReference>
<dbReference type="InterPro" id="IPR036188">
    <property type="entry name" value="FAD/NAD-bd_sf"/>
</dbReference>
<keyword evidence="4" id="KW-0521">NADP</keyword>
<name>A0A450UG94_9GAMM</name>
<keyword evidence="3" id="KW-0274">FAD</keyword>
<dbReference type="Pfam" id="PF01593">
    <property type="entry name" value="Amino_oxidase"/>
    <property type="match status" value="1"/>
</dbReference>
<keyword evidence="1" id="KW-0285">Flavoprotein</keyword>
<dbReference type="EMBL" id="CAADFF010000026">
    <property type="protein sequence ID" value="VFJ91492.1"/>
    <property type="molecule type" value="Genomic_DNA"/>
</dbReference>
<evidence type="ECO:0000256" key="3">
    <source>
        <dbReference type="ARBA" id="ARBA00022827"/>
    </source>
</evidence>
<dbReference type="InterPro" id="IPR002937">
    <property type="entry name" value="Amino_oxidase"/>
</dbReference>
<proteinExistence type="predicted"/>
<dbReference type="InterPro" id="IPR052206">
    <property type="entry name" value="Retinol_saturase"/>
</dbReference>
<protein>
    <submittedName>
        <fullName evidence="7">Phytoene dehydrogenase-related protein</fullName>
    </submittedName>
</protein>
<sequence>MDREFHLQNVLPGKNRTEGINGNMTTTPYDTIVIGSGIGGMATSRMLAEYGGHRVLLLEQHFKPGGLVHTFERQGKYRFGIGLHYVGLKGEKDFPTKIMDYMADGKVAWEKLPDNYDNFVYPGMSFSASSDQPTTIARLKEQFPDEARALDQFYKNLSKNMRGMYAIRVVSSMPWFLKSWLLPWVKWRFPDVLKTANAYLDESFQSNELKAILSSVWGDMGVPPSRMAYGYLAILHWHYEQGASFPVGGVKTFSQAILDGIKSRGVDILTRRYVEEILIENGRAVGVKARNKSNDKLETYHAEQVVSDAGAYNTYVRMLPAAIQKDYKEELEKLCPSISGCILFVGLKDSPKTIGLDGGNIWMYPSFDHDENYNAPPGEGLLYLSFPSMKDPDAAHHTVEILTLTHRSRFEEWKEEDWPRKNESYVAHKESIAKRIIERIDEKYQGFAQLVDYQELATPLTFETFQNSPLGQFYGLPVTKERILSPLKRARTPIKGLYLAGQDVTGPGMVPGLLSGLEVTTAIITKGKVLKMIRDIARRQHPCPTVEVLKARMPPKLNTEYVA</sequence>
<evidence type="ECO:0000256" key="5">
    <source>
        <dbReference type="ARBA" id="ARBA00023027"/>
    </source>
</evidence>
<evidence type="ECO:0000259" key="6">
    <source>
        <dbReference type="Pfam" id="PF01593"/>
    </source>
</evidence>
<gene>
    <name evidence="7" type="ORF">BECKLFY1418B_GA0070995_10266</name>
</gene>
<accession>A0A450UG94</accession>
<organism evidence="7">
    <name type="scientific">Candidatus Kentrum sp. LFY</name>
    <dbReference type="NCBI Taxonomy" id="2126342"/>
    <lineage>
        <taxon>Bacteria</taxon>
        <taxon>Pseudomonadati</taxon>
        <taxon>Pseudomonadota</taxon>
        <taxon>Gammaproteobacteria</taxon>
        <taxon>Candidatus Kentrum</taxon>
    </lineage>
</organism>
<evidence type="ECO:0000313" key="7">
    <source>
        <dbReference type="EMBL" id="VFJ91492.1"/>
    </source>
</evidence>
<evidence type="ECO:0000256" key="4">
    <source>
        <dbReference type="ARBA" id="ARBA00022857"/>
    </source>
</evidence>
<dbReference type="GO" id="GO:0016491">
    <property type="term" value="F:oxidoreductase activity"/>
    <property type="evidence" value="ECO:0007669"/>
    <property type="project" value="InterPro"/>
</dbReference>
<reference evidence="7" key="1">
    <citation type="submission" date="2019-02" db="EMBL/GenBank/DDBJ databases">
        <authorList>
            <person name="Gruber-Vodicka R. H."/>
            <person name="Seah K. B. B."/>
        </authorList>
    </citation>
    <scope>NUCLEOTIDE SEQUENCE</scope>
    <source>
        <strain evidence="7">BECK_M7</strain>
    </source>
</reference>